<protein>
    <submittedName>
        <fullName evidence="1">Uncharacterized protein</fullName>
    </submittedName>
</protein>
<dbReference type="AlphaFoldDB" id="A0A0E9VR03"/>
<proteinExistence type="predicted"/>
<dbReference type="EMBL" id="GBXM01028859">
    <property type="protein sequence ID" value="JAH79718.1"/>
    <property type="molecule type" value="Transcribed_RNA"/>
</dbReference>
<organism evidence="1">
    <name type="scientific">Anguilla anguilla</name>
    <name type="common">European freshwater eel</name>
    <name type="synonym">Muraena anguilla</name>
    <dbReference type="NCBI Taxonomy" id="7936"/>
    <lineage>
        <taxon>Eukaryota</taxon>
        <taxon>Metazoa</taxon>
        <taxon>Chordata</taxon>
        <taxon>Craniata</taxon>
        <taxon>Vertebrata</taxon>
        <taxon>Euteleostomi</taxon>
        <taxon>Actinopterygii</taxon>
        <taxon>Neopterygii</taxon>
        <taxon>Teleostei</taxon>
        <taxon>Anguilliformes</taxon>
        <taxon>Anguillidae</taxon>
        <taxon>Anguilla</taxon>
    </lineage>
</organism>
<accession>A0A0E9VR03</accession>
<reference evidence="1" key="1">
    <citation type="submission" date="2014-11" db="EMBL/GenBank/DDBJ databases">
        <authorList>
            <person name="Amaro Gonzalez C."/>
        </authorList>
    </citation>
    <scope>NUCLEOTIDE SEQUENCE</scope>
</reference>
<evidence type="ECO:0000313" key="1">
    <source>
        <dbReference type="EMBL" id="JAH79718.1"/>
    </source>
</evidence>
<name>A0A0E9VR03_ANGAN</name>
<reference evidence="1" key="2">
    <citation type="journal article" date="2015" name="Fish Shellfish Immunol.">
        <title>Early steps in the European eel (Anguilla anguilla)-Vibrio vulnificus interaction in the gills: Role of the RtxA13 toxin.</title>
        <authorList>
            <person name="Callol A."/>
            <person name="Pajuelo D."/>
            <person name="Ebbesson L."/>
            <person name="Teles M."/>
            <person name="MacKenzie S."/>
            <person name="Amaro C."/>
        </authorList>
    </citation>
    <scope>NUCLEOTIDE SEQUENCE</scope>
</reference>
<sequence length="43" mass="5057">MSNPSMFHYRGKRSHILDFFSRKINNRKLYCPSSACEPGMSMM</sequence>